<keyword evidence="1" id="KW-0732">Signal</keyword>
<evidence type="ECO:0000313" key="2">
    <source>
        <dbReference type="EMBL" id="KAK0414466.1"/>
    </source>
</evidence>
<organism evidence="2 3">
    <name type="scientific">Steinernema hermaphroditum</name>
    <dbReference type="NCBI Taxonomy" id="289476"/>
    <lineage>
        <taxon>Eukaryota</taxon>
        <taxon>Metazoa</taxon>
        <taxon>Ecdysozoa</taxon>
        <taxon>Nematoda</taxon>
        <taxon>Chromadorea</taxon>
        <taxon>Rhabditida</taxon>
        <taxon>Tylenchina</taxon>
        <taxon>Panagrolaimomorpha</taxon>
        <taxon>Strongyloidoidea</taxon>
        <taxon>Steinernematidae</taxon>
        <taxon>Steinernema</taxon>
    </lineage>
</organism>
<gene>
    <name evidence="2" type="ORF">QR680_011444</name>
</gene>
<protein>
    <submittedName>
        <fullName evidence="2">Uncharacterized protein</fullName>
    </submittedName>
</protein>
<comment type="caution">
    <text evidence="2">The sequence shown here is derived from an EMBL/GenBank/DDBJ whole genome shotgun (WGS) entry which is preliminary data.</text>
</comment>
<accession>A0AA39LY39</accession>
<dbReference type="AlphaFoldDB" id="A0AA39LY39"/>
<feature type="chain" id="PRO_5041326315" evidence="1">
    <location>
        <begin position="20"/>
        <end position="142"/>
    </location>
</feature>
<reference evidence="2" key="1">
    <citation type="submission" date="2023-06" db="EMBL/GenBank/DDBJ databases">
        <title>Genomic analysis of the entomopathogenic nematode Steinernema hermaphroditum.</title>
        <authorList>
            <person name="Schwarz E.M."/>
            <person name="Heppert J.K."/>
            <person name="Baniya A."/>
            <person name="Schwartz H.T."/>
            <person name="Tan C.-H."/>
            <person name="Antoshechkin I."/>
            <person name="Sternberg P.W."/>
            <person name="Goodrich-Blair H."/>
            <person name="Dillman A.R."/>
        </authorList>
    </citation>
    <scope>NUCLEOTIDE SEQUENCE</scope>
    <source>
        <strain evidence="2">PS9179</strain>
        <tissue evidence="2">Whole animal</tissue>
    </source>
</reference>
<dbReference type="Proteomes" id="UP001175271">
    <property type="component" value="Unassembled WGS sequence"/>
</dbReference>
<feature type="signal peptide" evidence="1">
    <location>
        <begin position="1"/>
        <end position="19"/>
    </location>
</feature>
<keyword evidence="3" id="KW-1185">Reference proteome</keyword>
<evidence type="ECO:0000313" key="3">
    <source>
        <dbReference type="Proteomes" id="UP001175271"/>
    </source>
</evidence>
<name>A0AA39LY39_9BILA</name>
<dbReference type="EMBL" id="JAUCMV010000002">
    <property type="protein sequence ID" value="KAK0414466.1"/>
    <property type="molecule type" value="Genomic_DNA"/>
</dbReference>
<proteinExistence type="predicted"/>
<sequence length="142" mass="15418">MSVLKTVAFVALLAAPTFATPQGRPFTGVRSLDDLLSLMRSTSGDKVVAKGVVHKEMKPKENLLGCDNAGDSEATVGCLVVGGVTYRVTKHDPFSEVFEVRNLNGDAVSGEETIKVMNYVFKMMEGLKERERKTLDSSPFGF</sequence>
<evidence type="ECO:0000256" key="1">
    <source>
        <dbReference type="SAM" id="SignalP"/>
    </source>
</evidence>